<organism evidence="1">
    <name type="scientific">Arundo donax</name>
    <name type="common">Giant reed</name>
    <name type="synonym">Donax arundinaceus</name>
    <dbReference type="NCBI Taxonomy" id="35708"/>
    <lineage>
        <taxon>Eukaryota</taxon>
        <taxon>Viridiplantae</taxon>
        <taxon>Streptophyta</taxon>
        <taxon>Embryophyta</taxon>
        <taxon>Tracheophyta</taxon>
        <taxon>Spermatophyta</taxon>
        <taxon>Magnoliopsida</taxon>
        <taxon>Liliopsida</taxon>
        <taxon>Poales</taxon>
        <taxon>Poaceae</taxon>
        <taxon>PACMAD clade</taxon>
        <taxon>Arundinoideae</taxon>
        <taxon>Arundineae</taxon>
        <taxon>Arundo</taxon>
    </lineage>
</organism>
<evidence type="ECO:0000313" key="1">
    <source>
        <dbReference type="EMBL" id="JAD33035.1"/>
    </source>
</evidence>
<accession>A0A0A8Z8G3</accession>
<sequence length="52" mass="6130">MVCDTFTYDSFIRIGLFRTKKESFFVLEACDWCYLITDRVLSVVLSVACFNY</sequence>
<reference evidence="1" key="2">
    <citation type="journal article" date="2015" name="Data Brief">
        <title>Shoot transcriptome of the giant reed, Arundo donax.</title>
        <authorList>
            <person name="Barrero R.A."/>
            <person name="Guerrero F.D."/>
            <person name="Moolhuijzen P."/>
            <person name="Goolsby J.A."/>
            <person name="Tidwell J."/>
            <person name="Bellgard S.E."/>
            <person name="Bellgard M.I."/>
        </authorList>
    </citation>
    <scope>NUCLEOTIDE SEQUENCE</scope>
    <source>
        <tissue evidence="1">Shoot tissue taken approximately 20 cm above the soil surface</tissue>
    </source>
</reference>
<protein>
    <submittedName>
        <fullName evidence="1">Uncharacterized protein</fullName>
    </submittedName>
</protein>
<dbReference type="AlphaFoldDB" id="A0A0A8Z8G3"/>
<proteinExistence type="predicted"/>
<reference evidence="1" key="1">
    <citation type="submission" date="2014-09" db="EMBL/GenBank/DDBJ databases">
        <authorList>
            <person name="Magalhaes I.L.F."/>
            <person name="Oliveira U."/>
            <person name="Santos F.R."/>
            <person name="Vidigal T.H.D.A."/>
            <person name="Brescovit A.D."/>
            <person name="Santos A.J."/>
        </authorList>
    </citation>
    <scope>NUCLEOTIDE SEQUENCE</scope>
    <source>
        <tissue evidence="1">Shoot tissue taken approximately 20 cm above the soil surface</tissue>
    </source>
</reference>
<dbReference type="EMBL" id="GBRH01264860">
    <property type="protein sequence ID" value="JAD33035.1"/>
    <property type="molecule type" value="Transcribed_RNA"/>
</dbReference>
<name>A0A0A8Z8G3_ARUDO</name>